<feature type="compositionally biased region" description="Polar residues" evidence="7">
    <location>
        <begin position="120"/>
        <end position="131"/>
    </location>
</feature>
<feature type="domain" description="Angiomotin C-terminal" evidence="8">
    <location>
        <begin position="411"/>
        <end position="600"/>
    </location>
</feature>
<keyword evidence="3" id="KW-0597">Phosphoprotein</keyword>
<dbReference type="GO" id="GO:0030334">
    <property type="term" value="P:regulation of cell migration"/>
    <property type="evidence" value="ECO:0007669"/>
    <property type="project" value="TreeGrafter"/>
</dbReference>
<comment type="similarity">
    <text evidence="2">Belongs to the angiomotin family.</text>
</comment>
<evidence type="ECO:0000313" key="9">
    <source>
        <dbReference type="EMBL" id="CDW28382.1"/>
    </source>
</evidence>
<dbReference type="GO" id="GO:0031410">
    <property type="term" value="C:cytoplasmic vesicle"/>
    <property type="evidence" value="ECO:0007669"/>
    <property type="project" value="TreeGrafter"/>
</dbReference>
<protein>
    <submittedName>
        <fullName evidence="9">Putative LOC100120905 [Nasonia vitripennis]</fullName>
    </submittedName>
</protein>
<accession>A0A0K2TRV4</accession>
<keyword evidence="5 6" id="KW-0175">Coiled coil</keyword>
<feature type="compositionally biased region" description="Basic and acidic residues" evidence="7">
    <location>
        <begin position="185"/>
        <end position="195"/>
    </location>
</feature>
<dbReference type="Pfam" id="PF12240">
    <property type="entry name" value="Angiomotin_C"/>
    <property type="match status" value="1"/>
</dbReference>
<dbReference type="PANTHER" id="PTHR14826">
    <property type="entry name" value="ANGIOMOTIN"/>
    <property type="match status" value="1"/>
</dbReference>
<feature type="compositionally biased region" description="Polar residues" evidence="7">
    <location>
        <begin position="25"/>
        <end position="41"/>
    </location>
</feature>
<feature type="region of interest" description="Disordered" evidence="7">
    <location>
        <begin position="741"/>
        <end position="765"/>
    </location>
</feature>
<organism evidence="9">
    <name type="scientific">Lepeophtheirus salmonis</name>
    <name type="common">Salmon louse</name>
    <name type="synonym">Caligus salmonis</name>
    <dbReference type="NCBI Taxonomy" id="72036"/>
    <lineage>
        <taxon>Eukaryota</taxon>
        <taxon>Metazoa</taxon>
        <taxon>Ecdysozoa</taxon>
        <taxon>Arthropoda</taxon>
        <taxon>Crustacea</taxon>
        <taxon>Multicrustacea</taxon>
        <taxon>Hexanauplia</taxon>
        <taxon>Copepoda</taxon>
        <taxon>Siphonostomatoida</taxon>
        <taxon>Caligidae</taxon>
        <taxon>Lepeophtheirus</taxon>
    </lineage>
</organism>
<sequence length="810" mass="90126">MKSSEPNRGLVNQRRYPSVLLRPPSHTSGSETDVSTSNENLSTEERFLLRSSERQDPQGEEETGRFVTHHHLSSPHPDKLNPSVYAHKDPLLFNKLLIRKPNMNMTTSSGAYFDPKGVSNKENSSGHSDYTSSDIISQLTREMRLYSQAALSGLPVPPKMEPLAKKQLGPDKQLLILSRSQPDLHSSDSDTKHDILSPPLITPNNERGEDASRVTSHASTNTVSTGFESNAALLTAIESYKDENTRLKRDLDEMNKKVTKVAQLEMEMSNIHESYQGLLKHSEKREALEKNARSKLQGVIQSLSEANKEVTERHEAVMQQLMSGDVKNQNIPGLDAILRSEIMRKDSLINQLMNQNKMFISSKERQDVEMNAQRETLEEQRQHIKILDSALSNAQASVLRLEEENRMKEGYADRVKQMTKSLEQLQAASEKRETMEKKLRAKLEEELKTFRIGFQSRLNSGDDCLDDLQTLHHKLSQAEERVIRLESERTHWEQRYLEEAAMRQVAIDAASIPKDAKIAALEKNSVECEKIITEARSDKMRQFEEVQNTHRKCAELETLVKTLETQLAERDAIIRLIQSQQRIQDGPNTSMSMSNPVVSSVSDTHHSSLIVGTPISSTSVPMIHNALALPPPSPSPNYRTIYTSPSGQTSAVIAQRHAKQLSTPLLASPLIGGTGFRLPGTNHPMIPSVFPPRSSSEVMFKSGLASRSLTPSDLFGRSLTPTAELLRSTPTSVAELKANAARRDSMPGNDVLSFQPSSRHSSPVPNSIDIYSATSTADSSIMSGGIGGFIGGTLPKMALKTETSRFVNYK</sequence>
<dbReference type="PRINTS" id="PR01807">
    <property type="entry name" value="ANGIOMOTIN"/>
</dbReference>
<feature type="compositionally biased region" description="Polar residues" evidence="7">
    <location>
        <begin position="752"/>
        <end position="765"/>
    </location>
</feature>
<dbReference type="PANTHER" id="PTHR14826:SF14">
    <property type="entry name" value="ANGIOMOTIN_C DOMAIN-CONTAINING PROTEIN"/>
    <property type="match status" value="1"/>
</dbReference>
<dbReference type="EMBL" id="HACA01011021">
    <property type="protein sequence ID" value="CDW28382.1"/>
    <property type="molecule type" value="Transcribed_RNA"/>
</dbReference>
<feature type="compositionally biased region" description="Basic and acidic residues" evidence="7">
    <location>
        <begin position="43"/>
        <end position="57"/>
    </location>
</feature>
<evidence type="ECO:0000256" key="6">
    <source>
        <dbReference type="SAM" id="Coils"/>
    </source>
</evidence>
<keyword evidence="4" id="KW-0965">Cell junction</keyword>
<dbReference type="InterPro" id="IPR024646">
    <property type="entry name" value="Angiomotin_C"/>
</dbReference>
<comment type="subcellular location">
    <subcellularLocation>
        <location evidence="1">Cell junction</location>
    </subcellularLocation>
</comment>
<evidence type="ECO:0000256" key="7">
    <source>
        <dbReference type="SAM" id="MobiDB-lite"/>
    </source>
</evidence>
<dbReference type="GO" id="GO:0005923">
    <property type="term" value="C:bicellular tight junction"/>
    <property type="evidence" value="ECO:0007669"/>
    <property type="project" value="TreeGrafter"/>
</dbReference>
<feature type="compositionally biased region" description="Polar residues" evidence="7">
    <location>
        <begin position="213"/>
        <end position="223"/>
    </location>
</feature>
<proteinExistence type="inferred from homology"/>
<dbReference type="GO" id="GO:0005886">
    <property type="term" value="C:plasma membrane"/>
    <property type="evidence" value="ECO:0007669"/>
    <property type="project" value="TreeGrafter"/>
</dbReference>
<dbReference type="InterPro" id="IPR009114">
    <property type="entry name" value="Angiomotin"/>
</dbReference>
<feature type="region of interest" description="Disordered" evidence="7">
    <location>
        <begin position="181"/>
        <end position="223"/>
    </location>
</feature>
<feature type="coiled-coil region" evidence="6">
    <location>
        <begin position="360"/>
        <end position="495"/>
    </location>
</feature>
<evidence type="ECO:0000256" key="3">
    <source>
        <dbReference type="ARBA" id="ARBA00022553"/>
    </source>
</evidence>
<feature type="coiled-coil region" evidence="6">
    <location>
        <begin position="230"/>
        <end position="264"/>
    </location>
</feature>
<feature type="region of interest" description="Disordered" evidence="7">
    <location>
        <begin position="1"/>
        <end position="81"/>
    </location>
</feature>
<evidence type="ECO:0000256" key="2">
    <source>
        <dbReference type="ARBA" id="ARBA00010300"/>
    </source>
</evidence>
<name>A0A0K2TRV4_LEPSM</name>
<reference evidence="9" key="1">
    <citation type="submission" date="2014-05" db="EMBL/GenBank/DDBJ databases">
        <authorList>
            <person name="Chronopoulou M."/>
        </authorList>
    </citation>
    <scope>NUCLEOTIDE SEQUENCE</scope>
    <source>
        <tissue evidence="9">Whole organism</tissue>
    </source>
</reference>
<evidence type="ECO:0000256" key="5">
    <source>
        <dbReference type="ARBA" id="ARBA00023054"/>
    </source>
</evidence>
<dbReference type="GO" id="GO:0030036">
    <property type="term" value="P:actin cytoskeleton organization"/>
    <property type="evidence" value="ECO:0007669"/>
    <property type="project" value="TreeGrafter"/>
</dbReference>
<evidence type="ECO:0000256" key="4">
    <source>
        <dbReference type="ARBA" id="ARBA00022949"/>
    </source>
</evidence>
<evidence type="ECO:0000256" key="1">
    <source>
        <dbReference type="ARBA" id="ARBA00004282"/>
    </source>
</evidence>
<dbReference type="OrthoDB" id="5974715at2759"/>
<evidence type="ECO:0000259" key="8">
    <source>
        <dbReference type="Pfam" id="PF12240"/>
    </source>
</evidence>
<dbReference type="AlphaFoldDB" id="A0A0K2TRV4"/>
<dbReference type="InterPro" id="IPR051747">
    <property type="entry name" value="Angiomotin-like"/>
</dbReference>
<feature type="region of interest" description="Disordered" evidence="7">
    <location>
        <begin position="108"/>
        <end position="131"/>
    </location>
</feature>